<keyword evidence="1" id="KW-0472">Membrane</keyword>
<protein>
    <submittedName>
        <fullName evidence="2">Uncharacterized protein</fullName>
    </submittedName>
</protein>
<feature type="transmembrane region" description="Helical" evidence="1">
    <location>
        <begin position="37"/>
        <end position="59"/>
    </location>
</feature>
<evidence type="ECO:0000313" key="3">
    <source>
        <dbReference type="Proteomes" id="UP000177268"/>
    </source>
</evidence>
<sequence length="114" mass="12770">MDVLQLCPKCHSPTNPTYFFCPTCGTKLKEKPLNLSFVYQIYLYAFALILPPLGLWPAVKYLRSPDTTARKIGLVLIALTVVSTVVTTWYAVKIANQVSADITKQLNQYNNMGL</sequence>
<evidence type="ECO:0000256" key="1">
    <source>
        <dbReference type="SAM" id="Phobius"/>
    </source>
</evidence>
<gene>
    <name evidence="2" type="ORF">A2Z00_04910</name>
</gene>
<reference evidence="2 3" key="1">
    <citation type="journal article" date="2016" name="Nat. Commun.">
        <title>Thousands of microbial genomes shed light on interconnected biogeochemical processes in an aquifer system.</title>
        <authorList>
            <person name="Anantharaman K."/>
            <person name="Brown C.T."/>
            <person name="Hug L.A."/>
            <person name="Sharon I."/>
            <person name="Castelle C.J."/>
            <person name="Probst A.J."/>
            <person name="Thomas B.C."/>
            <person name="Singh A."/>
            <person name="Wilkins M.J."/>
            <person name="Karaoz U."/>
            <person name="Brodie E.L."/>
            <person name="Williams K.H."/>
            <person name="Hubbard S.S."/>
            <person name="Banfield J.F."/>
        </authorList>
    </citation>
    <scope>NUCLEOTIDE SEQUENCE [LARGE SCALE GENOMIC DNA]</scope>
</reference>
<accession>A0A1F5ZGI9</accession>
<keyword evidence="1" id="KW-0812">Transmembrane</keyword>
<dbReference type="AlphaFoldDB" id="A0A1F5ZGI9"/>
<name>A0A1F5ZGI9_9BACT</name>
<comment type="caution">
    <text evidence="2">The sequence shown here is derived from an EMBL/GenBank/DDBJ whole genome shotgun (WGS) entry which is preliminary data.</text>
</comment>
<feature type="transmembrane region" description="Helical" evidence="1">
    <location>
        <begin position="71"/>
        <end position="92"/>
    </location>
</feature>
<proteinExistence type="predicted"/>
<dbReference type="Proteomes" id="UP000177268">
    <property type="component" value="Unassembled WGS sequence"/>
</dbReference>
<organism evidence="2 3">
    <name type="scientific">Candidatus Gottesmanbacteria bacterium RBG_13_45_10</name>
    <dbReference type="NCBI Taxonomy" id="1798370"/>
    <lineage>
        <taxon>Bacteria</taxon>
        <taxon>Candidatus Gottesmaniibacteriota</taxon>
    </lineage>
</organism>
<evidence type="ECO:0000313" key="2">
    <source>
        <dbReference type="EMBL" id="OGG11550.1"/>
    </source>
</evidence>
<dbReference type="EMBL" id="MFIZ01000024">
    <property type="protein sequence ID" value="OGG11550.1"/>
    <property type="molecule type" value="Genomic_DNA"/>
</dbReference>
<keyword evidence="1" id="KW-1133">Transmembrane helix</keyword>